<proteinExistence type="predicted"/>
<evidence type="ECO:0000313" key="3">
    <source>
        <dbReference type="EMBL" id="RWR74603.1"/>
    </source>
</evidence>
<feature type="transmembrane region" description="Helical" evidence="2">
    <location>
        <begin position="21"/>
        <end position="42"/>
    </location>
</feature>
<evidence type="ECO:0000313" key="4">
    <source>
        <dbReference type="Proteomes" id="UP000283530"/>
    </source>
</evidence>
<dbReference type="Proteomes" id="UP000283530">
    <property type="component" value="Unassembled WGS sequence"/>
</dbReference>
<feature type="transmembrane region" description="Helical" evidence="2">
    <location>
        <begin position="48"/>
        <end position="70"/>
    </location>
</feature>
<accession>A0A443N7U5</accession>
<evidence type="ECO:0000256" key="2">
    <source>
        <dbReference type="SAM" id="Phobius"/>
    </source>
</evidence>
<keyword evidence="4" id="KW-1185">Reference proteome</keyword>
<keyword evidence="2" id="KW-0472">Membrane</keyword>
<name>A0A443N7U5_9MAGN</name>
<comment type="caution">
    <text evidence="3">The sequence shown here is derived from an EMBL/GenBank/DDBJ whole genome shotgun (WGS) entry which is preliminary data.</text>
</comment>
<keyword evidence="2" id="KW-1133">Transmembrane helix</keyword>
<protein>
    <submittedName>
        <fullName evidence="3">Uncharacterized protein</fullName>
    </submittedName>
</protein>
<dbReference type="AlphaFoldDB" id="A0A443N7U5"/>
<feature type="region of interest" description="Disordered" evidence="1">
    <location>
        <begin position="409"/>
        <end position="431"/>
    </location>
</feature>
<evidence type="ECO:0000256" key="1">
    <source>
        <dbReference type="SAM" id="MobiDB-lite"/>
    </source>
</evidence>
<dbReference type="PANTHER" id="PTHR36760">
    <property type="entry name" value="ACIDIC LEUCINE-RICH NUCLEAR PHOSPHOPROTEIN 32 FAMILY B PROTEIN"/>
    <property type="match status" value="1"/>
</dbReference>
<gene>
    <name evidence="3" type="ORF">CKAN_00293900</name>
</gene>
<dbReference type="PANTHER" id="PTHR36760:SF1">
    <property type="entry name" value="ACIDIC LEUCINE-RICH NUCLEAR PHOSPHOPROTEIN 32 FAMILY B PROTEIN"/>
    <property type="match status" value="1"/>
</dbReference>
<dbReference type="EMBL" id="QPKB01000001">
    <property type="protein sequence ID" value="RWR74603.1"/>
    <property type="molecule type" value="Genomic_DNA"/>
</dbReference>
<organism evidence="3 4">
    <name type="scientific">Cinnamomum micranthum f. kanehirae</name>
    <dbReference type="NCBI Taxonomy" id="337451"/>
    <lineage>
        <taxon>Eukaryota</taxon>
        <taxon>Viridiplantae</taxon>
        <taxon>Streptophyta</taxon>
        <taxon>Embryophyta</taxon>
        <taxon>Tracheophyta</taxon>
        <taxon>Spermatophyta</taxon>
        <taxon>Magnoliopsida</taxon>
        <taxon>Magnoliidae</taxon>
        <taxon>Laurales</taxon>
        <taxon>Lauraceae</taxon>
        <taxon>Cinnamomum</taxon>
    </lineage>
</organism>
<sequence length="481" mass="54471">MSKDCFSNIPHHVQALLMADLLSLFSFMLAHPLYFAYLLFFFPYLVQFLSFLSPLLMSTSLLLLLSLLTISPHLEKPTRYGFLTNACQKIVYALQTRLDDNGELDLFEPLASLVLELEACLSLSSKGVEETFAIEGGWGESLRVHEIEEFVNHGSSISMMSQRPTSKVKKELLEVPQENDDLGAYKSSSVVSQELICNVGENCGGVSQRSDSMGLHEFQEFNSSLDSLWHECETESMGCKGLNSNVREDPVEVRQQIGELGAYEHNELKVSTGFQSLGHKPETRSLGSNEMTYNVGEKANKITQQNDELRAYEHQELKTSHLRCETRSIASQGLSCRVGENLLQVIDRDSKENSDVMSLNHGGFGSMRKEKEWKRTLACKLYEERQSVDGTEGMDLLWEVYEVDSGKAKGKNKKEKKVKKEDIDDDEEEEEEDLDSQLCCLQALRFSTGKMNLGMRRLNSMRISKAFKGIGLFVRRERKIF</sequence>
<keyword evidence="2" id="KW-0812">Transmembrane</keyword>
<dbReference type="OrthoDB" id="1939140at2759"/>
<reference evidence="3 4" key="1">
    <citation type="journal article" date="2019" name="Nat. Plants">
        <title>Stout camphor tree genome fills gaps in understanding of flowering plant genome evolution.</title>
        <authorList>
            <person name="Chaw S.M."/>
            <person name="Liu Y.C."/>
            <person name="Wu Y.W."/>
            <person name="Wang H.Y."/>
            <person name="Lin C.I."/>
            <person name="Wu C.S."/>
            <person name="Ke H.M."/>
            <person name="Chang L.Y."/>
            <person name="Hsu C.Y."/>
            <person name="Yang H.T."/>
            <person name="Sudianto E."/>
            <person name="Hsu M.H."/>
            <person name="Wu K.P."/>
            <person name="Wang L.N."/>
            <person name="Leebens-Mack J.H."/>
            <person name="Tsai I.J."/>
        </authorList>
    </citation>
    <scope>NUCLEOTIDE SEQUENCE [LARGE SCALE GENOMIC DNA]</scope>
    <source>
        <strain evidence="4">cv. Chaw 1501</strain>
        <tissue evidence="3">Young leaves</tissue>
    </source>
</reference>